<reference evidence="3" key="1">
    <citation type="journal article" date="2019" name="Int. J. Syst. Evol. Microbiol.">
        <title>The Global Catalogue of Microorganisms (GCM) 10K type strain sequencing project: providing services to taxonomists for standard genome sequencing and annotation.</title>
        <authorList>
            <consortium name="The Broad Institute Genomics Platform"/>
            <consortium name="The Broad Institute Genome Sequencing Center for Infectious Disease"/>
            <person name="Wu L."/>
            <person name="Ma J."/>
        </authorList>
    </citation>
    <scope>NUCLEOTIDE SEQUENCE [LARGE SCALE GENOMIC DNA]</scope>
    <source>
        <strain evidence="3">NBRC 3250</strain>
    </source>
</reference>
<dbReference type="EMBL" id="BSNW01000047">
    <property type="protein sequence ID" value="GLQ69840.1"/>
    <property type="molecule type" value="Genomic_DNA"/>
</dbReference>
<sequence>MARCDGTAGKPLPGLEIVQVGPADPRCFDPDADTAVRQVLRYRDRENLNVSDAGKTGSKHEIFPFPSD</sequence>
<protein>
    <submittedName>
        <fullName evidence="2">Uncharacterized protein</fullName>
    </submittedName>
</protein>
<evidence type="ECO:0000256" key="1">
    <source>
        <dbReference type="SAM" id="MobiDB-lite"/>
    </source>
</evidence>
<evidence type="ECO:0000313" key="3">
    <source>
        <dbReference type="Proteomes" id="UP001156672"/>
    </source>
</evidence>
<dbReference type="Proteomes" id="UP001156672">
    <property type="component" value="Unassembled WGS sequence"/>
</dbReference>
<accession>A0ABQ5X208</accession>
<evidence type="ECO:0000313" key="2">
    <source>
        <dbReference type="EMBL" id="GLQ69840.1"/>
    </source>
</evidence>
<feature type="region of interest" description="Disordered" evidence="1">
    <location>
        <begin position="49"/>
        <end position="68"/>
    </location>
</feature>
<name>A0ABQ5X208_9PROT</name>
<gene>
    <name evidence="2" type="ORF">GCM10007866_22930</name>
</gene>
<organism evidence="2 3">
    <name type="scientific">Gluconobacter albidus</name>
    <dbReference type="NCBI Taxonomy" id="318683"/>
    <lineage>
        <taxon>Bacteria</taxon>
        <taxon>Pseudomonadati</taxon>
        <taxon>Pseudomonadota</taxon>
        <taxon>Alphaproteobacteria</taxon>
        <taxon>Acetobacterales</taxon>
        <taxon>Acetobacteraceae</taxon>
        <taxon>Gluconobacter</taxon>
    </lineage>
</organism>
<proteinExistence type="predicted"/>
<keyword evidence="3" id="KW-1185">Reference proteome</keyword>
<comment type="caution">
    <text evidence="2">The sequence shown here is derived from an EMBL/GenBank/DDBJ whole genome shotgun (WGS) entry which is preliminary data.</text>
</comment>